<protein>
    <submittedName>
        <fullName evidence="1">RidA family protein</fullName>
    </submittedName>
</protein>
<dbReference type="CDD" id="cd06154">
    <property type="entry name" value="YjgF_YER057c_UK114_like_6"/>
    <property type="match status" value="1"/>
</dbReference>
<dbReference type="InterPro" id="IPR006175">
    <property type="entry name" value="YjgF/YER057c/UK114"/>
</dbReference>
<organism evidence="1 2">
    <name type="scientific">Nocardioides agariphilus</name>
    <dbReference type="NCBI Taxonomy" id="433664"/>
    <lineage>
        <taxon>Bacteria</taxon>
        <taxon>Bacillati</taxon>
        <taxon>Actinomycetota</taxon>
        <taxon>Actinomycetes</taxon>
        <taxon>Propionibacteriales</taxon>
        <taxon>Nocardioidaceae</taxon>
        <taxon>Nocardioides</taxon>
    </lineage>
</organism>
<evidence type="ECO:0000313" key="2">
    <source>
        <dbReference type="Proteomes" id="UP000660668"/>
    </source>
</evidence>
<name>A0A930VL36_9ACTN</name>
<reference evidence="1" key="1">
    <citation type="submission" date="2020-11" db="EMBL/GenBank/DDBJ databases">
        <title>Nocardioides cynanchi sp. nov., isolated from soil of rhizosphere of Cynanchum wilfordii.</title>
        <authorList>
            <person name="Lee J.-S."/>
            <person name="Suh M.K."/>
            <person name="Kim J.-S."/>
        </authorList>
    </citation>
    <scope>NUCLEOTIDE SEQUENCE</scope>
    <source>
        <strain evidence="1">KCTC 19276</strain>
    </source>
</reference>
<dbReference type="EMBL" id="JADKPO010000001">
    <property type="protein sequence ID" value="MBF4766522.1"/>
    <property type="molecule type" value="Genomic_DNA"/>
</dbReference>
<accession>A0A930VL36</accession>
<dbReference type="RefSeq" id="WP_194694637.1">
    <property type="nucleotide sequence ID" value="NZ_JADKPO010000001.1"/>
</dbReference>
<keyword evidence="2" id="KW-1185">Reference proteome</keyword>
<comment type="caution">
    <text evidence="1">The sequence shown here is derived from an EMBL/GenBank/DDBJ whole genome shotgun (WGS) entry which is preliminary data.</text>
</comment>
<sequence length="131" mass="14197">MNDPSTERVSSGSPYEQTVGFSRAVRTGRHVFVSGTAPIWPDGQVDPDPLAQARRCWEIALDALAQLGGSPADVVRTRSFLTDRAHEAAASQAHGEVFADVRPASTMLVVAGLLDERWVVEVELDAVLTRR</sequence>
<gene>
    <name evidence="1" type="ORF">ISU10_01920</name>
</gene>
<proteinExistence type="predicted"/>
<dbReference type="Gene3D" id="3.30.1330.40">
    <property type="entry name" value="RutC-like"/>
    <property type="match status" value="1"/>
</dbReference>
<dbReference type="SUPFAM" id="SSF55298">
    <property type="entry name" value="YjgF-like"/>
    <property type="match status" value="1"/>
</dbReference>
<dbReference type="InterPro" id="IPR035959">
    <property type="entry name" value="RutC-like_sf"/>
</dbReference>
<evidence type="ECO:0000313" key="1">
    <source>
        <dbReference type="EMBL" id="MBF4766522.1"/>
    </source>
</evidence>
<dbReference type="AlphaFoldDB" id="A0A930VL36"/>
<dbReference type="PANTHER" id="PTHR43857:SF1">
    <property type="entry name" value="YJGH FAMILY PROTEIN"/>
    <property type="match status" value="1"/>
</dbReference>
<dbReference type="PANTHER" id="PTHR43857">
    <property type="entry name" value="BLR7761 PROTEIN"/>
    <property type="match status" value="1"/>
</dbReference>
<dbReference type="Pfam" id="PF01042">
    <property type="entry name" value="Ribonuc_L-PSP"/>
    <property type="match status" value="1"/>
</dbReference>
<dbReference type="Proteomes" id="UP000660668">
    <property type="component" value="Unassembled WGS sequence"/>
</dbReference>